<keyword evidence="1" id="KW-0812">Transmembrane</keyword>
<evidence type="ECO:0000313" key="3">
    <source>
        <dbReference type="Proteomes" id="UP000290189"/>
    </source>
</evidence>
<name>A0A3P3YP79_PLABS</name>
<dbReference type="EMBL" id="OVEO01000019">
    <property type="protein sequence ID" value="SPR01894.1"/>
    <property type="molecule type" value="Genomic_DNA"/>
</dbReference>
<geneLocation type="mitochondrion" evidence="2"/>
<proteinExistence type="predicted"/>
<gene>
    <name evidence="2" type="ORF">PLBR_LOCUS9109</name>
</gene>
<accession>A0A3P3YP79</accession>
<protein>
    <submittedName>
        <fullName evidence="2">Uncharacterized protein</fullName>
    </submittedName>
</protein>
<reference evidence="2 3" key="1">
    <citation type="submission" date="2018-03" db="EMBL/GenBank/DDBJ databases">
        <authorList>
            <person name="Fogelqvist J."/>
        </authorList>
    </citation>
    <scope>NUCLEOTIDE SEQUENCE [LARGE SCALE GENOMIC DNA]</scope>
</reference>
<feature type="transmembrane region" description="Helical" evidence="1">
    <location>
        <begin position="12"/>
        <end position="37"/>
    </location>
</feature>
<keyword evidence="1" id="KW-1133">Transmembrane helix</keyword>
<organism evidence="2 3">
    <name type="scientific">Plasmodiophora brassicae</name>
    <name type="common">Clubroot disease agent</name>
    <dbReference type="NCBI Taxonomy" id="37360"/>
    <lineage>
        <taxon>Eukaryota</taxon>
        <taxon>Sar</taxon>
        <taxon>Rhizaria</taxon>
        <taxon>Endomyxa</taxon>
        <taxon>Phytomyxea</taxon>
        <taxon>Plasmodiophorida</taxon>
        <taxon>Plasmodiophoridae</taxon>
        <taxon>Plasmodiophora</taxon>
    </lineage>
</organism>
<feature type="transmembrane region" description="Helical" evidence="1">
    <location>
        <begin position="110"/>
        <end position="130"/>
    </location>
</feature>
<sequence length="162" mass="17594">MAIGRASTCCCGCSLPMGIMVFSSLYFINGIVLFVAGHTVDTVAHDKDWATWRYAESFAYIAASILFLVTGILSSEALCLAALFVNIALSIYNVVGTMINYSVAGTGASVLPLIKLPLAIYFAYIIWSYYELTKEQNRAKASAPPTRMPPQQTVYPTAMVPE</sequence>
<feature type="transmembrane region" description="Helical" evidence="1">
    <location>
        <begin position="57"/>
        <end position="73"/>
    </location>
</feature>
<evidence type="ECO:0000256" key="1">
    <source>
        <dbReference type="SAM" id="Phobius"/>
    </source>
</evidence>
<evidence type="ECO:0000313" key="2">
    <source>
        <dbReference type="EMBL" id="SPR01894.1"/>
    </source>
</evidence>
<dbReference type="AlphaFoldDB" id="A0A3P3YP79"/>
<feature type="transmembrane region" description="Helical" evidence="1">
    <location>
        <begin position="80"/>
        <end position="104"/>
    </location>
</feature>
<keyword evidence="2" id="KW-0496">Mitochondrion</keyword>
<dbReference type="Proteomes" id="UP000290189">
    <property type="component" value="Unassembled WGS sequence"/>
</dbReference>
<keyword evidence="1" id="KW-0472">Membrane</keyword>